<dbReference type="EC" id="2.6.1.-" evidence="7"/>
<evidence type="ECO:0000256" key="2">
    <source>
        <dbReference type="ARBA" id="ARBA00007441"/>
    </source>
</evidence>
<dbReference type="InterPro" id="IPR015421">
    <property type="entry name" value="PyrdxlP-dep_Trfase_major"/>
</dbReference>
<dbReference type="PANTHER" id="PTHR11879:SF22">
    <property type="entry name" value="ASPARTATE AMINOTRANSFERASE, MITOCHONDRIAL"/>
    <property type="match status" value="1"/>
</dbReference>
<dbReference type="CDD" id="cd00609">
    <property type="entry name" value="AAT_like"/>
    <property type="match status" value="1"/>
</dbReference>
<dbReference type="InterPro" id="IPR000796">
    <property type="entry name" value="Asp_trans"/>
</dbReference>
<evidence type="ECO:0000256" key="3">
    <source>
        <dbReference type="ARBA" id="ARBA00011738"/>
    </source>
</evidence>
<name>A0ABQ0A7V8_9GAMM</name>
<comment type="cofactor">
    <cofactor evidence="1 7">
        <name>pyridoxal 5'-phosphate</name>
        <dbReference type="ChEBI" id="CHEBI:597326"/>
    </cofactor>
</comment>
<reference evidence="9 10" key="1">
    <citation type="submission" date="2024-04" db="EMBL/GenBank/DDBJ databases">
        <title>Draft genome sequence of Sessilibacter corallicola NBRC 116591.</title>
        <authorList>
            <person name="Miyakawa T."/>
            <person name="Kusuya Y."/>
            <person name="Miura T."/>
        </authorList>
    </citation>
    <scope>NUCLEOTIDE SEQUENCE [LARGE SCALE GENOMIC DNA]</scope>
    <source>
        <strain evidence="9 10">KU-00831-HH</strain>
    </source>
</reference>
<organism evidence="9 10">
    <name type="scientific">Sessilibacter corallicola</name>
    <dbReference type="NCBI Taxonomy" id="2904075"/>
    <lineage>
        <taxon>Bacteria</taxon>
        <taxon>Pseudomonadati</taxon>
        <taxon>Pseudomonadota</taxon>
        <taxon>Gammaproteobacteria</taxon>
        <taxon>Cellvibrionales</taxon>
        <taxon>Cellvibrionaceae</taxon>
        <taxon>Sessilibacter</taxon>
    </lineage>
</organism>
<dbReference type="EMBL" id="BAABWN010000004">
    <property type="protein sequence ID" value="GAA6167736.1"/>
    <property type="molecule type" value="Genomic_DNA"/>
</dbReference>
<keyword evidence="6" id="KW-0663">Pyridoxal phosphate</keyword>
<dbReference type="InterPro" id="IPR015424">
    <property type="entry name" value="PyrdxlP-dep_Trfase"/>
</dbReference>
<dbReference type="InterPro" id="IPR004839">
    <property type="entry name" value="Aminotransferase_I/II_large"/>
</dbReference>
<dbReference type="GO" id="GO:0008483">
    <property type="term" value="F:transaminase activity"/>
    <property type="evidence" value="ECO:0007669"/>
    <property type="project" value="UniProtKB-KW"/>
</dbReference>
<dbReference type="Proteomes" id="UP001465153">
    <property type="component" value="Unassembled WGS sequence"/>
</dbReference>
<gene>
    <name evidence="9" type="ORF">NBRC116591_15460</name>
</gene>
<dbReference type="RefSeq" id="WP_353302364.1">
    <property type="nucleotide sequence ID" value="NZ_BAABWN010000004.1"/>
</dbReference>
<comment type="caution">
    <text evidence="9">The sequence shown here is derived from an EMBL/GenBank/DDBJ whole genome shotgun (WGS) entry which is preliminary data.</text>
</comment>
<dbReference type="PANTHER" id="PTHR11879">
    <property type="entry name" value="ASPARTATE AMINOTRANSFERASE"/>
    <property type="match status" value="1"/>
</dbReference>
<evidence type="ECO:0000259" key="8">
    <source>
        <dbReference type="Pfam" id="PF00155"/>
    </source>
</evidence>
<evidence type="ECO:0000256" key="6">
    <source>
        <dbReference type="ARBA" id="ARBA00022898"/>
    </source>
</evidence>
<comment type="similarity">
    <text evidence="2 7">Belongs to the class-I pyridoxal-phosphate-dependent aminotransferase family.</text>
</comment>
<evidence type="ECO:0000313" key="9">
    <source>
        <dbReference type="EMBL" id="GAA6167736.1"/>
    </source>
</evidence>
<keyword evidence="5 7" id="KW-0808">Transferase</keyword>
<evidence type="ECO:0000256" key="1">
    <source>
        <dbReference type="ARBA" id="ARBA00001933"/>
    </source>
</evidence>
<comment type="subunit">
    <text evidence="3">Homodimer.</text>
</comment>
<dbReference type="InterPro" id="IPR015422">
    <property type="entry name" value="PyrdxlP-dep_Trfase_small"/>
</dbReference>
<dbReference type="PRINTS" id="PR00799">
    <property type="entry name" value="TRANSAMINASE"/>
</dbReference>
<accession>A0ABQ0A7V8</accession>
<protein>
    <recommendedName>
        <fullName evidence="7">Aminotransferase</fullName>
        <ecNumber evidence="7">2.6.1.-</ecNumber>
    </recommendedName>
</protein>
<dbReference type="Gene3D" id="3.40.640.10">
    <property type="entry name" value="Type I PLP-dependent aspartate aminotransferase-like (Major domain)"/>
    <property type="match status" value="1"/>
</dbReference>
<evidence type="ECO:0000313" key="10">
    <source>
        <dbReference type="Proteomes" id="UP001465153"/>
    </source>
</evidence>
<keyword evidence="10" id="KW-1185">Reference proteome</keyword>
<sequence>MFETLPTLVPDPILGLVAECKRDNNPNKIDLSVGVYKDESNHTPVMAAVREAQIRYLESETSKVYQPPGGTENFIGKVNELIFGESHPALKDNRIATVQATGGCASLHLAAKLIMRANPDAKVWLSDPSWPNHFPLLSSTGINIELYPYYDSESHSVSFDKMVSTLENAGAGDLVLIHASCHNPCGADLTKEQWRILTELAQKNGFVPFIDMAYQGFGLSLDDDAYGIRYMSEHLPEVVVCNSFSKNFGLYRERAGSLSVVVSDAQQTPTVMNQALNVARGIYSMPPAHGAALVETVLSNPDLRDMWHSEVNAMRERIVAMRSALADGIAALGCDRDFSFIKQQFGMFSFLGLTETQVDRLKTDYSVYIIKSSRISVAGINPGNLPYLCRAVSEVVKL</sequence>
<proteinExistence type="inferred from homology"/>
<dbReference type="InterPro" id="IPR004838">
    <property type="entry name" value="NHTrfase_class1_PyrdxlP-BS"/>
</dbReference>
<dbReference type="PROSITE" id="PS00105">
    <property type="entry name" value="AA_TRANSFER_CLASS_1"/>
    <property type="match status" value="1"/>
</dbReference>
<evidence type="ECO:0000256" key="4">
    <source>
        <dbReference type="ARBA" id="ARBA00022576"/>
    </source>
</evidence>
<dbReference type="Gene3D" id="3.90.1150.10">
    <property type="entry name" value="Aspartate Aminotransferase, domain 1"/>
    <property type="match status" value="1"/>
</dbReference>
<dbReference type="Pfam" id="PF00155">
    <property type="entry name" value="Aminotran_1_2"/>
    <property type="match status" value="1"/>
</dbReference>
<evidence type="ECO:0000256" key="5">
    <source>
        <dbReference type="ARBA" id="ARBA00022679"/>
    </source>
</evidence>
<evidence type="ECO:0000256" key="7">
    <source>
        <dbReference type="RuleBase" id="RU000481"/>
    </source>
</evidence>
<feature type="domain" description="Aminotransferase class I/classII large" evidence="8">
    <location>
        <begin position="27"/>
        <end position="392"/>
    </location>
</feature>
<keyword evidence="4 7" id="KW-0032">Aminotransferase</keyword>
<dbReference type="SUPFAM" id="SSF53383">
    <property type="entry name" value="PLP-dependent transferases"/>
    <property type="match status" value="1"/>
</dbReference>
<dbReference type="NCBIfam" id="NF006719">
    <property type="entry name" value="PRK09257.1"/>
    <property type="match status" value="1"/>
</dbReference>